<feature type="chain" id="PRO_5012116878" description="C1q domain-containing protein" evidence="2">
    <location>
        <begin position="20"/>
        <end position="247"/>
    </location>
</feature>
<evidence type="ECO:0000313" key="4">
    <source>
        <dbReference type="Proteomes" id="UP000186373"/>
    </source>
</evidence>
<protein>
    <recommendedName>
        <fullName evidence="5">C1q domain-containing protein</fullName>
    </recommendedName>
</protein>
<keyword evidence="2" id="KW-0732">Signal</keyword>
<feature type="signal peptide" evidence="2">
    <location>
        <begin position="1"/>
        <end position="19"/>
    </location>
</feature>
<dbReference type="AlphaFoldDB" id="A0A1N7I0X0"/>
<sequence>MMKKNLILGVLVLPVFAYSQVGINTPTPQKSLHVNGSLQITNELNVGGDAKTAGSAGTTGQVLKSGGPGTAPTWENLAGVPNATGTVIVVNGQFIVAQEIVVQLTADFSIPNTGNSTYFIGNLTQEIVDNENRYSGNDITNSFTISADGVYQVDMNMQLTTNNGNRPVIGIWDDSENKWVARVNDDFTAPSGNLQTYTLLTSIPMLASHTYSFRIANRQAANTTIKYLSSGATGSGPITQISVKRLR</sequence>
<proteinExistence type="predicted"/>
<name>A0A1N7I0X0_9FLAO</name>
<keyword evidence="4" id="KW-1185">Reference proteome</keyword>
<evidence type="ECO:0000256" key="2">
    <source>
        <dbReference type="SAM" id="SignalP"/>
    </source>
</evidence>
<gene>
    <name evidence="3" type="ORF">SAMN05421639_1011006</name>
</gene>
<dbReference type="EMBL" id="FTNY01000001">
    <property type="protein sequence ID" value="SIS30736.1"/>
    <property type="molecule type" value="Genomic_DNA"/>
</dbReference>
<evidence type="ECO:0000313" key="3">
    <source>
        <dbReference type="EMBL" id="SIS30736.1"/>
    </source>
</evidence>
<evidence type="ECO:0008006" key="5">
    <source>
        <dbReference type="Google" id="ProtNLM"/>
    </source>
</evidence>
<feature type="region of interest" description="Disordered" evidence="1">
    <location>
        <begin position="51"/>
        <end position="70"/>
    </location>
</feature>
<reference evidence="4" key="1">
    <citation type="submission" date="2017-01" db="EMBL/GenBank/DDBJ databases">
        <authorList>
            <person name="Varghese N."/>
            <person name="Submissions S."/>
        </authorList>
    </citation>
    <scope>NUCLEOTIDE SEQUENCE [LARGE SCALE GENOMIC DNA]</scope>
    <source>
        <strain evidence="4">DSM 17126</strain>
    </source>
</reference>
<evidence type="ECO:0000256" key="1">
    <source>
        <dbReference type="SAM" id="MobiDB-lite"/>
    </source>
</evidence>
<accession>A0A1N7I0X0</accession>
<dbReference type="Proteomes" id="UP000186373">
    <property type="component" value="Unassembled WGS sequence"/>
</dbReference>
<organism evidence="3 4">
    <name type="scientific">Chryseobacterium shigense</name>
    <dbReference type="NCBI Taxonomy" id="297244"/>
    <lineage>
        <taxon>Bacteria</taxon>
        <taxon>Pseudomonadati</taxon>
        <taxon>Bacteroidota</taxon>
        <taxon>Flavobacteriia</taxon>
        <taxon>Flavobacteriales</taxon>
        <taxon>Weeksellaceae</taxon>
        <taxon>Chryseobacterium group</taxon>
        <taxon>Chryseobacterium</taxon>
    </lineage>
</organism>